<dbReference type="AlphaFoldDB" id="A0AAW1AG68"/>
<evidence type="ECO:0000256" key="6">
    <source>
        <dbReference type="ARBA" id="ARBA00022723"/>
    </source>
</evidence>
<keyword evidence="14" id="KW-1185">Reference proteome</keyword>
<organism evidence="13 14">
    <name type="scientific">Tetragonisca angustula</name>
    <dbReference type="NCBI Taxonomy" id="166442"/>
    <lineage>
        <taxon>Eukaryota</taxon>
        <taxon>Metazoa</taxon>
        <taxon>Ecdysozoa</taxon>
        <taxon>Arthropoda</taxon>
        <taxon>Hexapoda</taxon>
        <taxon>Insecta</taxon>
        <taxon>Pterygota</taxon>
        <taxon>Neoptera</taxon>
        <taxon>Endopterygota</taxon>
        <taxon>Hymenoptera</taxon>
        <taxon>Apocrita</taxon>
        <taxon>Aculeata</taxon>
        <taxon>Apoidea</taxon>
        <taxon>Anthophila</taxon>
        <taxon>Apidae</taxon>
        <taxon>Tetragonisca</taxon>
    </lineage>
</organism>
<reference evidence="13 14" key="1">
    <citation type="submission" date="2024-05" db="EMBL/GenBank/DDBJ databases">
        <title>The nuclear and mitochondrial genome assemblies of Tetragonisca angustula (Apidae: Meliponini), a tiny yet remarkable pollinator in the Neotropics.</title>
        <authorList>
            <person name="Ferrari R."/>
            <person name="Ricardo P.C."/>
            <person name="Dias F.C."/>
            <person name="Araujo N.S."/>
            <person name="Soares D.O."/>
            <person name="Zhou Q.-S."/>
            <person name="Zhu C.-D."/>
            <person name="Coutinho L."/>
            <person name="Airas M.C."/>
            <person name="Batista T.M."/>
        </authorList>
    </citation>
    <scope>NUCLEOTIDE SEQUENCE [LARGE SCALE GENOMIC DNA]</scope>
    <source>
        <strain evidence="13">ASF017062</strain>
        <tissue evidence="13">Abdomen</tissue>
    </source>
</reference>
<dbReference type="PANTHER" id="PTHR24292:SF54">
    <property type="entry name" value="CYP9F3-RELATED"/>
    <property type="match status" value="1"/>
</dbReference>
<evidence type="ECO:0000256" key="10">
    <source>
        <dbReference type="ARBA" id="ARBA00023004"/>
    </source>
</evidence>
<keyword evidence="9" id="KW-0560">Oxidoreductase</keyword>
<evidence type="ECO:0000256" key="7">
    <source>
        <dbReference type="ARBA" id="ARBA00022824"/>
    </source>
</evidence>
<dbReference type="GO" id="GO:0016705">
    <property type="term" value="F:oxidoreductase activity, acting on paired donors, with incorporation or reduction of molecular oxygen"/>
    <property type="evidence" value="ECO:0007669"/>
    <property type="project" value="InterPro"/>
</dbReference>
<dbReference type="InterPro" id="IPR001128">
    <property type="entry name" value="Cyt_P450"/>
</dbReference>
<keyword evidence="5" id="KW-0349">Heme</keyword>
<comment type="subcellular location">
    <subcellularLocation>
        <location evidence="3">Endoplasmic reticulum membrane</location>
        <topology evidence="3">Peripheral membrane protein</topology>
    </subcellularLocation>
    <subcellularLocation>
        <location evidence="2">Microsome membrane</location>
        <topology evidence="2">Peripheral membrane protein</topology>
    </subcellularLocation>
</comment>
<evidence type="ECO:0000313" key="13">
    <source>
        <dbReference type="EMBL" id="KAK9308051.1"/>
    </source>
</evidence>
<evidence type="ECO:0000256" key="5">
    <source>
        <dbReference type="ARBA" id="ARBA00022617"/>
    </source>
</evidence>
<evidence type="ECO:0000313" key="14">
    <source>
        <dbReference type="Proteomes" id="UP001432146"/>
    </source>
</evidence>
<comment type="caution">
    <text evidence="13">The sequence shown here is derived from an EMBL/GenBank/DDBJ whole genome shotgun (WGS) entry which is preliminary data.</text>
</comment>
<dbReference type="PANTHER" id="PTHR24292">
    <property type="entry name" value="CYTOCHROME P450"/>
    <property type="match status" value="1"/>
</dbReference>
<accession>A0AAW1AG68</accession>
<keyword evidence="7" id="KW-0256">Endoplasmic reticulum</keyword>
<dbReference type="InterPro" id="IPR036396">
    <property type="entry name" value="Cyt_P450_sf"/>
</dbReference>
<dbReference type="GO" id="GO:0020037">
    <property type="term" value="F:heme binding"/>
    <property type="evidence" value="ECO:0007669"/>
    <property type="project" value="InterPro"/>
</dbReference>
<keyword evidence="11" id="KW-0503">Monooxygenase</keyword>
<proteinExistence type="inferred from homology"/>
<keyword evidence="6" id="KW-0479">Metal-binding</keyword>
<keyword evidence="12" id="KW-0472">Membrane</keyword>
<evidence type="ECO:0008006" key="15">
    <source>
        <dbReference type="Google" id="ProtNLM"/>
    </source>
</evidence>
<evidence type="ECO:0000256" key="8">
    <source>
        <dbReference type="ARBA" id="ARBA00022848"/>
    </source>
</evidence>
<evidence type="ECO:0000256" key="2">
    <source>
        <dbReference type="ARBA" id="ARBA00004174"/>
    </source>
</evidence>
<dbReference type="Gene3D" id="1.10.630.10">
    <property type="entry name" value="Cytochrome P450"/>
    <property type="match status" value="1"/>
</dbReference>
<protein>
    <recommendedName>
        <fullName evidence="15">Cytochrome P450</fullName>
    </recommendedName>
</protein>
<dbReference type="Pfam" id="PF00067">
    <property type="entry name" value="p450"/>
    <property type="match status" value="1"/>
</dbReference>
<sequence>MFPLVVKCTHHLEEYLDKRVGRERVIDCRELAAKFTTDVIGTCIFGIKTNAMDEFHKMGKEVFAPSLRNILQLRLKQFMPMLYNLLRVLPPQKYVPFFINIVSETIKQRRENNIFRPDFINLLMELQKHPDKLQNIELTDRMLTAQAFVFFAAGFESSSLTISNALYELALN</sequence>
<dbReference type="EMBL" id="JAWNGG020000023">
    <property type="protein sequence ID" value="KAK9308051.1"/>
    <property type="molecule type" value="Genomic_DNA"/>
</dbReference>
<dbReference type="SUPFAM" id="SSF48264">
    <property type="entry name" value="Cytochrome P450"/>
    <property type="match status" value="1"/>
</dbReference>
<evidence type="ECO:0000256" key="11">
    <source>
        <dbReference type="ARBA" id="ARBA00023033"/>
    </source>
</evidence>
<name>A0AAW1AG68_9HYME</name>
<gene>
    <name evidence="13" type="ORF">QLX08_001784</name>
</gene>
<evidence type="ECO:0000256" key="3">
    <source>
        <dbReference type="ARBA" id="ARBA00004406"/>
    </source>
</evidence>
<dbReference type="GO" id="GO:0005506">
    <property type="term" value="F:iron ion binding"/>
    <property type="evidence" value="ECO:0007669"/>
    <property type="project" value="InterPro"/>
</dbReference>
<keyword evidence="10" id="KW-0408">Iron</keyword>
<dbReference type="InterPro" id="IPR050476">
    <property type="entry name" value="Insect_CytP450_Detox"/>
</dbReference>
<evidence type="ECO:0000256" key="1">
    <source>
        <dbReference type="ARBA" id="ARBA00001971"/>
    </source>
</evidence>
<evidence type="ECO:0000256" key="12">
    <source>
        <dbReference type="ARBA" id="ARBA00023136"/>
    </source>
</evidence>
<evidence type="ECO:0000256" key="4">
    <source>
        <dbReference type="ARBA" id="ARBA00010617"/>
    </source>
</evidence>
<evidence type="ECO:0000256" key="9">
    <source>
        <dbReference type="ARBA" id="ARBA00023002"/>
    </source>
</evidence>
<comment type="cofactor">
    <cofactor evidence="1">
        <name>heme</name>
        <dbReference type="ChEBI" id="CHEBI:30413"/>
    </cofactor>
</comment>
<dbReference type="GO" id="GO:0004497">
    <property type="term" value="F:monooxygenase activity"/>
    <property type="evidence" value="ECO:0007669"/>
    <property type="project" value="UniProtKB-KW"/>
</dbReference>
<keyword evidence="8" id="KW-0492">Microsome</keyword>
<dbReference type="Proteomes" id="UP001432146">
    <property type="component" value="Unassembled WGS sequence"/>
</dbReference>
<comment type="similarity">
    <text evidence="4">Belongs to the cytochrome P450 family.</text>
</comment>
<dbReference type="GO" id="GO:0005789">
    <property type="term" value="C:endoplasmic reticulum membrane"/>
    <property type="evidence" value="ECO:0007669"/>
    <property type="project" value="UniProtKB-SubCell"/>
</dbReference>